<evidence type="ECO:0000256" key="5">
    <source>
        <dbReference type="ARBA" id="ARBA00022927"/>
    </source>
</evidence>
<evidence type="ECO:0000256" key="1">
    <source>
        <dbReference type="ARBA" id="ARBA00004567"/>
    </source>
</evidence>
<evidence type="ECO:0000313" key="10">
    <source>
        <dbReference type="WBParaSite" id="TTAC_0000531801-mRNA-1"/>
    </source>
</evidence>
<dbReference type="PANTHER" id="PTHR12084:SF0">
    <property type="entry name" value="NUCLEAR PORE GLYCOPROTEIN P62"/>
    <property type="match status" value="1"/>
</dbReference>
<evidence type="ECO:0000256" key="3">
    <source>
        <dbReference type="ARBA" id="ARBA00022448"/>
    </source>
</evidence>
<evidence type="ECO:0000256" key="7">
    <source>
        <dbReference type="ARBA" id="ARBA00023132"/>
    </source>
</evidence>
<dbReference type="GO" id="GO:0051028">
    <property type="term" value="P:mRNA transport"/>
    <property type="evidence" value="ECO:0007669"/>
    <property type="project" value="UniProtKB-KW"/>
</dbReference>
<dbReference type="GO" id="GO:0017056">
    <property type="term" value="F:structural constituent of nuclear pore"/>
    <property type="evidence" value="ECO:0007669"/>
    <property type="project" value="InterPro"/>
</dbReference>
<protein>
    <submittedName>
        <fullName evidence="10">Nsp1_C domain-containing protein</fullName>
    </submittedName>
</protein>
<dbReference type="GO" id="GO:0044613">
    <property type="term" value="C:nuclear pore central transport channel"/>
    <property type="evidence" value="ECO:0007669"/>
    <property type="project" value="TreeGrafter"/>
</dbReference>
<keyword evidence="5" id="KW-0653">Protein transport</keyword>
<keyword evidence="3" id="KW-0813">Transport</keyword>
<feature type="domain" description="Nucleoporin NSP1-like C-terminal" evidence="9">
    <location>
        <begin position="86"/>
        <end position="152"/>
    </location>
</feature>
<keyword evidence="7" id="KW-0906">Nuclear pore complex</keyword>
<organism evidence="10">
    <name type="scientific">Hydatigena taeniaeformis</name>
    <name type="common">Feline tapeworm</name>
    <name type="synonym">Taenia taeniaeformis</name>
    <dbReference type="NCBI Taxonomy" id="6205"/>
    <lineage>
        <taxon>Eukaryota</taxon>
        <taxon>Metazoa</taxon>
        <taxon>Spiralia</taxon>
        <taxon>Lophotrochozoa</taxon>
        <taxon>Platyhelminthes</taxon>
        <taxon>Cestoda</taxon>
        <taxon>Eucestoda</taxon>
        <taxon>Cyclophyllidea</taxon>
        <taxon>Taeniidae</taxon>
        <taxon>Hydatigera</taxon>
    </lineage>
</organism>
<keyword evidence="6" id="KW-0811">Translocation</keyword>
<evidence type="ECO:0000259" key="9">
    <source>
        <dbReference type="Pfam" id="PF05064"/>
    </source>
</evidence>
<sequence>LSFGGFGLAKPGTTTTPATTSTTATAVTTSGFSLSSLIKPSESTAPTTSAVTSAAAVTTASTTTSAVTATTTTTTGSSGAALPSAATSLTYRQLEDMVNKWTYELDEQSRNFSAELNRLNKADGVLIANAEKISDLHAKVEACKAGQSRIEQVSFNSAKRFGRLKHQHTHDYTIWCSLALSRICGVVHRIR</sequence>
<dbReference type="WBParaSite" id="TTAC_0000531801-mRNA-1">
    <property type="protein sequence ID" value="TTAC_0000531801-mRNA-1"/>
    <property type="gene ID" value="TTAC_0000531801"/>
</dbReference>
<dbReference type="InterPro" id="IPR026010">
    <property type="entry name" value="NSP1/NUP62"/>
</dbReference>
<comment type="subcellular location">
    <subcellularLocation>
        <location evidence="1">Nucleus</location>
        <location evidence="1">Nuclear pore complex</location>
    </subcellularLocation>
</comment>
<keyword evidence="8" id="KW-0539">Nucleus</keyword>
<reference evidence="10" key="1">
    <citation type="submission" date="2017-02" db="UniProtKB">
        <authorList>
            <consortium name="WormBaseParasite"/>
        </authorList>
    </citation>
    <scope>IDENTIFICATION</scope>
</reference>
<evidence type="ECO:0000256" key="8">
    <source>
        <dbReference type="ARBA" id="ARBA00023242"/>
    </source>
</evidence>
<comment type="similarity">
    <text evidence="2">Belongs to the nucleoporin NSP1/NUP62 family.</text>
</comment>
<dbReference type="GO" id="GO:0005543">
    <property type="term" value="F:phospholipid binding"/>
    <property type="evidence" value="ECO:0007669"/>
    <property type="project" value="TreeGrafter"/>
</dbReference>
<dbReference type="STRING" id="6205.A0A0R3WX28"/>
<proteinExistence type="inferred from homology"/>
<dbReference type="GO" id="GO:0006405">
    <property type="term" value="P:RNA export from nucleus"/>
    <property type="evidence" value="ECO:0007669"/>
    <property type="project" value="TreeGrafter"/>
</dbReference>
<evidence type="ECO:0000256" key="4">
    <source>
        <dbReference type="ARBA" id="ARBA00022816"/>
    </source>
</evidence>
<name>A0A0R3WX28_HYDTA</name>
<evidence type="ECO:0000256" key="2">
    <source>
        <dbReference type="ARBA" id="ARBA00005911"/>
    </source>
</evidence>
<evidence type="ECO:0000256" key="6">
    <source>
        <dbReference type="ARBA" id="ARBA00023010"/>
    </source>
</evidence>
<dbReference type="Gene3D" id="1.20.5.170">
    <property type="match status" value="1"/>
</dbReference>
<dbReference type="AlphaFoldDB" id="A0A0R3WX28"/>
<dbReference type="InterPro" id="IPR007758">
    <property type="entry name" value="Nucleoporin_NSP1_C"/>
</dbReference>
<dbReference type="PANTHER" id="PTHR12084">
    <property type="entry name" value="NUCLEAR PORE GLYCOPROTEIN P62-RELATED"/>
    <property type="match status" value="1"/>
</dbReference>
<dbReference type="Pfam" id="PF05064">
    <property type="entry name" value="Nsp1_C"/>
    <property type="match status" value="1"/>
</dbReference>
<accession>A0A0R3WX28</accession>
<keyword evidence="4" id="KW-0509">mRNA transport</keyword>
<dbReference type="GO" id="GO:0006606">
    <property type="term" value="P:protein import into nucleus"/>
    <property type="evidence" value="ECO:0007669"/>
    <property type="project" value="TreeGrafter"/>
</dbReference>